<keyword evidence="5" id="KW-1185">Reference proteome</keyword>
<dbReference type="PANTHER" id="PTHR28023">
    <property type="entry name" value="UPF0357 PROTEIN YCL012C"/>
    <property type="match status" value="1"/>
</dbReference>
<feature type="region of interest" description="Disordered" evidence="3">
    <location>
        <begin position="24"/>
        <end position="45"/>
    </location>
</feature>
<evidence type="ECO:0000313" key="5">
    <source>
        <dbReference type="Proteomes" id="UP000070444"/>
    </source>
</evidence>
<accession>A0A137NU82</accession>
<organism evidence="4 5">
    <name type="scientific">Conidiobolus coronatus (strain ATCC 28846 / CBS 209.66 / NRRL 28638)</name>
    <name type="common">Delacroixia coronata</name>
    <dbReference type="NCBI Taxonomy" id="796925"/>
    <lineage>
        <taxon>Eukaryota</taxon>
        <taxon>Fungi</taxon>
        <taxon>Fungi incertae sedis</taxon>
        <taxon>Zoopagomycota</taxon>
        <taxon>Entomophthoromycotina</taxon>
        <taxon>Entomophthoromycetes</taxon>
        <taxon>Entomophthorales</taxon>
        <taxon>Ancylistaceae</taxon>
        <taxon>Conidiobolus</taxon>
    </lineage>
</organism>
<dbReference type="EMBL" id="KQ964734">
    <property type="protein sequence ID" value="KXN66375.1"/>
    <property type="molecule type" value="Genomic_DNA"/>
</dbReference>
<dbReference type="AlphaFoldDB" id="A0A137NU82"/>
<name>A0A137NU82_CONC2</name>
<comment type="similarity">
    <text evidence="1">Belongs to the UPF0357 family.</text>
</comment>
<dbReference type="OrthoDB" id="447314at2759"/>
<evidence type="ECO:0000313" key="4">
    <source>
        <dbReference type="EMBL" id="KXN66375.1"/>
    </source>
</evidence>
<proteinExistence type="inferred from homology"/>
<protein>
    <submittedName>
        <fullName evidence="4">Uncharacterized protein</fullName>
    </submittedName>
</protein>
<evidence type="ECO:0000256" key="3">
    <source>
        <dbReference type="SAM" id="MobiDB-lite"/>
    </source>
</evidence>
<evidence type="ECO:0000256" key="1">
    <source>
        <dbReference type="ARBA" id="ARBA00008325"/>
    </source>
</evidence>
<dbReference type="PANTHER" id="PTHR28023:SF1">
    <property type="entry name" value="UPF0357 PROTEIN YCL012C"/>
    <property type="match status" value="1"/>
</dbReference>
<gene>
    <name evidence="4" type="ORF">CONCODRAFT_80508</name>
</gene>
<dbReference type="Pfam" id="PF09435">
    <property type="entry name" value="DUF2015"/>
    <property type="match status" value="1"/>
</dbReference>
<keyword evidence="2" id="KW-0732">Signal</keyword>
<sequence>MISTSSNIFSKSWSKFNERFYIQGPSSKATTKQQQKLQQQHKKNTFSQDIRRGLTSETFDLASNNREGDSRPGIDGDRIEEIMEASGCSFDEARWLFFCMQCFENNIDPISGLPMDPKAVHAI</sequence>
<dbReference type="Proteomes" id="UP000070444">
    <property type="component" value="Unassembled WGS sequence"/>
</dbReference>
<reference evidence="4 5" key="1">
    <citation type="journal article" date="2015" name="Genome Biol. Evol.">
        <title>Phylogenomic analyses indicate that early fungi evolved digesting cell walls of algal ancestors of land plants.</title>
        <authorList>
            <person name="Chang Y."/>
            <person name="Wang S."/>
            <person name="Sekimoto S."/>
            <person name="Aerts A.L."/>
            <person name="Choi C."/>
            <person name="Clum A."/>
            <person name="LaButti K.M."/>
            <person name="Lindquist E.A."/>
            <person name="Yee Ngan C."/>
            <person name="Ohm R.A."/>
            <person name="Salamov A.A."/>
            <person name="Grigoriev I.V."/>
            <person name="Spatafora J.W."/>
            <person name="Berbee M.L."/>
        </authorList>
    </citation>
    <scope>NUCLEOTIDE SEQUENCE [LARGE SCALE GENOMIC DNA]</scope>
    <source>
        <strain evidence="4 5">NRRL 28638</strain>
    </source>
</reference>
<evidence type="ECO:0000256" key="2">
    <source>
        <dbReference type="ARBA" id="ARBA00022729"/>
    </source>
</evidence>
<dbReference type="InterPro" id="IPR018559">
    <property type="entry name" value="DUF2015"/>
</dbReference>